<dbReference type="InterPro" id="IPR038488">
    <property type="entry name" value="Integrase_DNA-bd_sf"/>
</dbReference>
<comment type="caution">
    <text evidence="7">The sequence shown here is derived from an EMBL/GenBank/DDBJ whole genome shotgun (WGS) entry which is preliminary data.</text>
</comment>
<dbReference type="Pfam" id="PF22022">
    <property type="entry name" value="Phage_int_M"/>
    <property type="match status" value="1"/>
</dbReference>
<dbReference type="Gene3D" id="1.10.443.10">
    <property type="entry name" value="Intergrase catalytic core"/>
    <property type="match status" value="1"/>
</dbReference>
<proteinExistence type="inferred from homology"/>
<sequence>MKPKSVIATDLQLQKQSPGSDPVDMAVANAPGLFVRVTRKQKTFRWDRGRGYKPRIITYGAFPQLSIREARARHAEAQARHKEGMDPRAAGGVNETVAELAEHFYASRIKGHRKRPEDVRRTLDTDIIPKLGRRRLSAVSTPEISEMVRSVVQRGAPVHAGKVLAHTKQMFRFACSEGLIPTSPADPLDPDNLGIEINKRDRILTGDEIGQLYKALDRAPKMSLQVKTAIRLLLLTGLRSGELRQATWSAFDPDNAVLTIPVSNQKLSRKQERQAQPFACPLPRQAVDLMRGLRGLDETWVIPGRSDGAGPVTDHVFGRAVRRLLGLKDEEGERVLPIPSFSPHDLRRTCRSGLSALGVPPHIAERCLNHSLGRIADIYDRHDYLEDRREALQRWADQVDEYVGRHMPATNVHSLESAL</sequence>
<dbReference type="InterPro" id="IPR013762">
    <property type="entry name" value="Integrase-like_cat_sf"/>
</dbReference>
<evidence type="ECO:0000256" key="5">
    <source>
        <dbReference type="SAM" id="MobiDB-lite"/>
    </source>
</evidence>
<evidence type="ECO:0000313" key="8">
    <source>
        <dbReference type="Proteomes" id="UP001556653"/>
    </source>
</evidence>
<feature type="domain" description="Tyr recombinase" evidence="6">
    <location>
        <begin position="199"/>
        <end position="393"/>
    </location>
</feature>
<dbReference type="Gene3D" id="3.30.160.390">
    <property type="entry name" value="Integrase, DNA-binding domain"/>
    <property type="match status" value="1"/>
</dbReference>
<keyword evidence="8" id="KW-1185">Reference proteome</keyword>
<dbReference type="InterPro" id="IPR010998">
    <property type="entry name" value="Integrase_recombinase_N"/>
</dbReference>
<dbReference type="Pfam" id="PF00589">
    <property type="entry name" value="Phage_integrase"/>
    <property type="match status" value="1"/>
</dbReference>
<dbReference type="InterPro" id="IPR025166">
    <property type="entry name" value="Integrase_DNA_bind_dom"/>
</dbReference>
<keyword evidence="3" id="KW-0238">DNA-binding</keyword>
<reference evidence="7 8" key="1">
    <citation type="submission" date="2024-02" db="EMBL/GenBank/DDBJ databases">
        <title>New especies of Spiribacter isolated from saline water.</title>
        <authorList>
            <person name="Leon M.J."/>
            <person name="De La Haba R."/>
            <person name="Sanchez-Porro C."/>
            <person name="Ventosa A."/>
        </authorList>
    </citation>
    <scope>NUCLEOTIDE SEQUENCE [LARGE SCALE GENOMIC DNA]</scope>
    <source>
        <strain evidence="8">ag22IC4-227</strain>
    </source>
</reference>
<feature type="region of interest" description="Disordered" evidence="5">
    <location>
        <begin position="1"/>
        <end position="22"/>
    </location>
</feature>
<evidence type="ECO:0000256" key="4">
    <source>
        <dbReference type="ARBA" id="ARBA00023172"/>
    </source>
</evidence>
<evidence type="ECO:0000313" key="7">
    <source>
        <dbReference type="EMBL" id="MEX0385762.1"/>
    </source>
</evidence>
<dbReference type="CDD" id="cd00801">
    <property type="entry name" value="INT_P4_C"/>
    <property type="match status" value="1"/>
</dbReference>
<name>A0ABV3S7Q5_9GAMM</name>
<evidence type="ECO:0000256" key="2">
    <source>
        <dbReference type="ARBA" id="ARBA00022908"/>
    </source>
</evidence>
<evidence type="ECO:0000256" key="1">
    <source>
        <dbReference type="ARBA" id="ARBA00008857"/>
    </source>
</evidence>
<dbReference type="EMBL" id="JBAKFJ010000001">
    <property type="protein sequence ID" value="MEX0385762.1"/>
    <property type="molecule type" value="Genomic_DNA"/>
</dbReference>
<organism evidence="7 8">
    <name type="scientific">Spiribacter onubensis</name>
    <dbReference type="NCBI Taxonomy" id="3122420"/>
    <lineage>
        <taxon>Bacteria</taxon>
        <taxon>Pseudomonadati</taxon>
        <taxon>Pseudomonadota</taxon>
        <taxon>Gammaproteobacteria</taxon>
        <taxon>Chromatiales</taxon>
        <taxon>Ectothiorhodospiraceae</taxon>
        <taxon>Spiribacter</taxon>
    </lineage>
</organism>
<dbReference type="PANTHER" id="PTHR30629">
    <property type="entry name" value="PROPHAGE INTEGRASE"/>
    <property type="match status" value="1"/>
</dbReference>
<dbReference type="SUPFAM" id="SSF56349">
    <property type="entry name" value="DNA breaking-rejoining enzymes"/>
    <property type="match status" value="1"/>
</dbReference>
<protein>
    <submittedName>
        <fullName evidence="7">Site-specific integrase</fullName>
    </submittedName>
</protein>
<gene>
    <name evidence="7" type="ORF">V6X64_01960</name>
</gene>
<keyword evidence="4" id="KW-0233">DNA recombination</keyword>
<dbReference type="InterPro" id="IPR050808">
    <property type="entry name" value="Phage_Integrase"/>
</dbReference>
<keyword evidence="2" id="KW-0229">DNA integration</keyword>
<dbReference type="RefSeq" id="WP_367966242.1">
    <property type="nucleotide sequence ID" value="NZ_JBAKFJ010000001.1"/>
</dbReference>
<dbReference type="PROSITE" id="PS51898">
    <property type="entry name" value="TYR_RECOMBINASE"/>
    <property type="match status" value="1"/>
</dbReference>
<dbReference type="Gene3D" id="1.10.150.130">
    <property type="match status" value="1"/>
</dbReference>
<dbReference type="InterPro" id="IPR053876">
    <property type="entry name" value="Phage_int_M"/>
</dbReference>
<evidence type="ECO:0000259" key="6">
    <source>
        <dbReference type="PROSITE" id="PS51898"/>
    </source>
</evidence>
<dbReference type="Pfam" id="PF13356">
    <property type="entry name" value="Arm-DNA-bind_3"/>
    <property type="match status" value="1"/>
</dbReference>
<dbReference type="Proteomes" id="UP001556653">
    <property type="component" value="Unassembled WGS sequence"/>
</dbReference>
<dbReference type="PANTHER" id="PTHR30629:SF2">
    <property type="entry name" value="PROPHAGE INTEGRASE INTS-RELATED"/>
    <property type="match status" value="1"/>
</dbReference>
<dbReference type="InterPro" id="IPR011010">
    <property type="entry name" value="DNA_brk_join_enz"/>
</dbReference>
<evidence type="ECO:0000256" key="3">
    <source>
        <dbReference type="ARBA" id="ARBA00023125"/>
    </source>
</evidence>
<dbReference type="InterPro" id="IPR002104">
    <property type="entry name" value="Integrase_catalytic"/>
</dbReference>
<comment type="similarity">
    <text evidence="1">Belongs to the 'phage' integrase family.</text>
</comment>
<accession>A0ABV3S7Q5</accession>